<dbReference type="RefSeq" id="WP_260560435.1">
    <property type="nucleotide sequence ID" value="NZ_BAABEC010000020.1"/>
</dbReference>
<evidence type="ECO:0000313" key="2">
    <source>
        <dbReference type="Proteomes" id="UP001060261"/>
    </source>
</evidence>
<dbReference type="Proteomes" id="UP001060261">
    <property type="component" value="Chromosome"/>
</dbReference>
<dbReference type="EMBL" id="CP104213">
    <property type="protein sequence ID" value="UWX64160.1"/>
    <property type="molecule type" value="Genomic_DNA"/>
</dbReference>
<sequence length="112" mass="12121">MDGPPPARVAELEEAVARAWEPFAAGKYSMQMAERLAAPFQAQLDTLRAEYAPARTAPVAPDLSAHAAHFALALSAELDMSQKRRLMTAVNARFYIGPDGLERLTVDLPTLG</sequence>
<reference evidence="1" key="1">
    <citation type="submission" date="2022-09" db="EMBL/GenBank/DDBJ databases">
        <title>genome sequence of Deinococcus rubellus.</title>
        <authorList>
            <person name="Srinivasan S."/>
        </authorList>
    </citation>
    <scope>NUCLEOTIDE SEQUENCE</scope>
    <source>
        <strain evidence="1">Ant6</strain>
    </source>
</reference>
<gene>
    <name evidence="1" type="ORF">N0D28_00315</name>
</gene>
<accession>A0ABY5YGD7</accession>
<keyword evidence="2" id="KW-1185">Reference proteome</keyword>
<organism evidence="1 2">
    <name type="scientific">Deinococcus rubellus</name>
    <dbReference type="NCBI Taxonomy" id="1889240"/>
    <lineage>
        <taxon>Bacteria</taxon>
        <taxon>Thermotogati</taxon>
        <taxon>Deinococcota</taxon>
        <taxon>Deinococci</taxon>
        <taxon>Deinococcales</taxon>
        <taxon>Deinococcaceae</taxon>
        <taxon>Deinococcus</taxon>
    </lineage>
</organism>
<name>A0ABY5YGD7_9DEIO</name>
<evidence type="ECO:0000313" key="1">
    <source>
        <dbReference type="EMBL" id="UWX64160.1"/>
    </source>
</evidence>
<protein>
    <submittedName>
        <fullName evidence="1">Uncharacterized protein</fullName>
    </submittedName>
</protein>
<proteinExistence type="predicted"/>